<comment type="function">
    <text evidence="10">Catalyzes the reversible formation of acyl-phosphate (acyl-PO(4)) from acyl-[acyl-carrier-protein] (acyl-ACP). This enzyme utilizes acyl-ACP as fatty acyl donor, but not acyl-CoA.</text>
</comment>
<dbReference type="HAMAP" id="MF_00019">
    <property type="entry name" value="PlsX"/>
    <property type="match status" value="1"/>
</dbReference>
<reference evidence="11" key="1">
    <citation type="submission" date="2015-08" db="EMBL/GenBank/DDBJ databases">
        <title>Complete DNA Sequence of Pseudomonas syringae pv. actinidiae, the Causal Agent of Kiwifruit Canker Disease.</title>
        <authorList>
            <person name="Rikkerink E.H.A."/>
            <person name="Fineran P.C."/>
        </authorList>
    </citation>
    <scope>NUCLEOTIDE SEQUENCE</scope>
    <source>
        <strain evidence="11">DSM 13666</strain>
    </source>
</reference>
<keyword evidence="2 10" id="KW-0963">Cytoplasm</keyword>
<evidence type="ECO:0000256" key="10">
    <source>
        <dbReference type="HAMAP-Rule" id="MF_00019"/>
    </source>
</evidence>
<dbReference type="PANTHER" id="PTHR30100">
    <property type="entry name" value="FATTY ACID/PHOSPHOLIPID SYNTHESIS PROTEIN PLSX"/>
    <property type="match status" value="1"/>
</dbReference>
<dbReference type="GO" id="GO:0006633">
    <property type="term" value="P:fatty acid biosynthetic process"/>
    <property type="evidence" value="ECO:0007669"/>
    <property type="project" value="UniProtKB-UniRule"/>
</dbReference>
<comment type="catalytic activity">
    <reaction evidence="1 10">
        <text>a fatty acyl-[ACP] + phosphate = an acyl phosphate + holo-[ACP]</text>
        <dbReference type="Rhea" id="RHEA:42292"/>
        <dbReference type="Rhea" id="RHEA-COMP:9685"/>
        <dbReference type="Rhea" id="RHEA-COMP:14125"/>
        <dbReference type="ChEBI" id="CHEBI:43474"/>
        <dbReference type="ChEBI" id="CHEBI:59918"/>
        <dbReference type="ChEBI" id="CHEBI:64479"/>
        <dbReference type="ChEBI" id="CHEBI:138651"/>
        <dbReference type="EC" id="2.3.1.274"/>
    </reaction>
</comment>
<comment type="subcellular location">
    <subcellularLocation>
        <location evidence="10">Cytoplasm</location>
    </subcellularLocation>
    <text evidence="10">Associated with the membrane possibly through PlsY.</text>
</comment>
<dbReference type="GO" id="GO:0005737">
    <property type="term" value="C:cytoplasm"/>
    <property type="evidence" value="ECO:0007669"/>
    <property type="project" value="UniProtKB-SubCell"/>
</dbReference>
<evidence type="ECO:0000256" key="6">
    <source>
        <dbReference type="ARBA" id="ARBA00023209"/>
    </source>
</evidence>
<comment type="similarity">
    <text evidence="10">Belongs to the PlsX family.</text>
</comment>
<dbReference type="AlphaFoldDB" id="A0A0M0KJE5"/>
<gene>
    <name evidence="10" type="primary">plsX</name>
    <name evidence="11" type="ORF">AMD02_07535</name>
</gene>
<dbReference type="GO" id="GO:0008654">
    <property type="term" value="P:phospholipid biosynthetic process"/>
    <property type="evidence" value="ECO:0007669"/>
    <property type="project" value="UniProtKB-KW"/>
</dbReference>
<comment type="caution">
    <text evidence="11">The sequence shown here is derived from an EMBL/GenBank/DDBJ whole genome shotgun (WGS) entry which is preliminary data.</text>
</comment>
<dbReference type="RefSeq" id="WP_010898644.1">
    <property type="nucleotide sequence ID" value="NZ_CP040441.1"/>
</dbReference>
<evidence type="ECO:0000256" key="4">
    <source>
        <dbReference type="ARBA" id="ARBA00022679"/>
    </source>
</evidence>
<evidence type="ECO:0000256" key="9">
    <source>
        <dbReference type="ARBA" id="ARBA00046608"/>
    </source>
</evidence>
<evidence type="ECO:0000256" key="8">
    <source>
        <dbReference type="ARBA" id="ARBA00024069"/>
    </source>
</evidence>
<keyword evidence="7 10" id="KW-1208">Phospholipid metabolism</keyword>
<dbReference type="EMBL" id="LILD01000001">
    <property type="protein sequence ID" value="KOO38732.1"/>
    <property type="molecule type" value="Genomic_DNA"/>
</dbReference>
<dbReference type="OMA" id="HGKSNAR"/>
<evidence type="ECO:0000256" key="7">
    <source>
        <dbReference type="ARBA" id="ARBA00023264"/>
    </source>
</evidence>
<dbReference type="InterPro" id="IPR003664">
    <property type="entry name" value="FA_synthesis"/>
</dbReference>
<comment type="subunit">
    <text evidence="9 10">Homodimer. Probably interacts with PlsY.</text>
</comment>
<evidence type="ECO:0000313" key="11">
    <source>
        <dbReference type="EMBL" id="KOO38732.1"/>
    </source>
</evidence>
<keyword evidence="3 10" id="KW-0444">Lipid biosynthesis</keyword>
<organism evidence="11">
    <name type="scientific">Halalkalibacterium halodurans</name>
    <name type="common">Bacillus halodurans</name>
    <dbReference type="NCBI Taxonomy" id="86665"/>
    <lineage>
        <taxon>Bacteria</taxon>
        <taxon>Bacillati</taxon>
        <taxon>Bacillota</taxon>
        <taxon>Bacilli</taxon>
        <taxon>Bacillales</taxon>
        <taxon>Bacillaceae</taxon>
        <taxon>Halalkalibacterium (ex Joshi et al. 2022)</taxon>
    </lineage>
</organism>
<sequence>MKIALDVMGGDHAPEAHVEAAIKAVKAFPDLTITLVGNEEEIRPLLPANDPRLPILHTTEKIEDTDQPTTAVRRKKDSSMVLAVREVKEGRADAVISSGNTGALMTAGLLYVGRIQGIDRPALAPMLPTLDEKGFLLLDVGANMDGKPEHLLQYAIMGNTYMEMVRGIKQPRVGLLNVGTEAGKGNELTKAAFPLLEAGPFHFIGNVEARELLNGACDVVVCDGFSGNLVLKSVEGTAGSMFSLLKRELTKTFISKLAVALLKGRFKEIKQVMSYSEYGGASLFGLKAPVIKAHGSSVASSVYHTIAQAYEMVNQQVTTIIKTEVAKATKGSEEKGE</sequence>
<dbReference type="PATRIC" id="fig|136160.3.peg.1831"/>
<keyword evidence="4 10" id="KW-0808">Transferase</keyword>
<comment type="pathway">
    <text evidence="10">Lipid metabolism; phospholipid metabolism.</text>
</comment>
<evidence type="ECO:0000256" key="3">
    <source>
        <dbReference type="ARBA" id="ARBA00022516"/>
    </source>
</evidence>
<dbReference type="SUPFAM" id="SSF53659">
    <property type="entry name" value="Isocitrate/Isopropylmalate dehydrogenase-like"/>
    <property type="match status" value="1"/>
</dbReference>
<dbReference type="Pfam" id="PF02504">
    <property type="entry name" value="FA_synthesis"/>
    <property type="match status" value="1"/>
</dbReference>
<dbReference type="NCBIfam" id="TIGR00182">
    <property type="entry name" value="plsX"/>
    <property type="match status" value="1"/>
</dbReference>
<dbReference type="SMR" id="A0A0M0KJE5"/>
<dbReference type="EC" id="2.3.1.274" evidence="8 10"/>
<protein>
    <recommendedName>
        <fullName evidence="8 10">Phosphate acyltransferase</fullName>
        <ecNumber evidence="8 10">2.3.1.274</ecNumber>
    </recommendedName>
    <alternativeName>
        <fullName evidence="10">Acyl-ACP phosphotransacylase</fullName>
    </alternativeName>
    <alternativeName>
        <fullName evidence="10">Acyl-[acyl-carrier-protein]--phosphate acyltransferase</fullName>
    </alternativeName>
    <alternativeName>
        <fullName evidence="10">Phosphate-acyl-ACP acyltransferase</fullName>
    </alternativeName>
</protein>
<dbReference type="PANTHER" id="PTHR30100:SF1">
    <property type="entry name" value="PHOSPHATE ACYLTRANSFERASE"/>
    <property type="match status" value="1"/>
</dbReference>
<dbReference type="UniPathway" id="UPA00085"/>
<dbReference type="GeneID" id="87598012"/>
<proteinExistence type="inferred from homology"/>
<keyword evidence="11" id="KW-0012">Acyltransferase</keyword>
<accession>A0A0M0KJE5</accession>
<keyword evidence="6 10" id="KW-0594">Phospholipid biosynthesis</keyword>
<dbReference type="GO" id="GO:0043811">
    <property type="term" value="F:phosphate:acyl-[acyl carrier protein] acyltransferase activity"/>
    <property type="evidence" value="ECO:0007669"/>
    <property type="project" value="UniProtKB-UniRule"/>
</dbReference>
<dbReference type="PIRSF" id="PIRSF002465">
    <property type="entry name" value="Phsphlp_syn_PlsX"/>
    <property type="match status" value="1"/>
</dbReference>
<evidence type="ECO:0000256" key="2">
    <source>
        <dbReference type="ARBA" id="ARBA00022490"/>
    </source>
</evidence>
<evidence type="ECO:0000256" key="5">
    <source>
        <dbReference type="ARBA" id="ARBA00023098"/>
    </source>
</evidence>
<name>A0A0M0KJE5_ALKHA</name>
<dbReference type="InterPro" id="IPR012281">
    <property type="entry name" value="Phospholipid_synth_PlsX-like"/>
</dbReference>
<dbReference type="Gene3D" id="3.40.718.10">
    <property type="entry name" value="Isopropylmalate Dehydrogenase"/>
    <property type="match status" value="1"/>
</dbReference>
<keyword evidence="5 10" id="KW-0443">Lipid metabolism</keyword>
<evidence type="ECO:0000256" key="1">
    <source>
        <dbReference type="ARBA" id="ARBA00001232"/>
    </source>
</evidence>